<dbReference type="InterPro" id="IPR015422">
    <property type="entry name" value="PyrdxlP-dep_Trfase_small"/>
</dbReference>
<dbReference type="InterPro" id="IPR012773">
    <property type="entry name" value="Ectoine_EctB"/>
</dbReference>
<dbReference type="NCBIfam" id="TIGR00709">
    <property type="entry name" value="dat"/>
    <property type="match status" value="1"/>
</dbReference>
<dbReference type="UniPathway" id="UPA00067">
    <property type="reaction ID" value="UER00121"/>
</dbReference>
<evidence type="ECO:0000256" key="7">
    <source>
        <dbReference type="ARBA" id="ARBA00022576"/>
    </source>
</evidence>
<evidence type="ECO:0000256" key="8">
    <source>
        <dbReference type="ARBA" id="ARBA00022679"/>
    </source>
</evidence>
<accession>A0A2N8TXK2</accession>
<protein>
    <recommendedName>
        <fullName evidence="6 12">Diaminobutyrate--2-oxoglutarate transaminase</fullName>
        <ecNumber evidence="5 12">2.6.1.76</ecNumber>
    </recommendedName>
    <alternativeName>
        <fullName evidence="12">DABA aminotransferase</fullName>
    </alternativeName>
</protein>
<proteinExistence type="inferred from homology"/>
<dbReference type="GO" id="GO:0019491">
    <property type="term" value="P:ectoine biosynthetic process"/>
    <property type="evidence" value="ECO:0007669"/>
    <property type="project" value="UniProtKB-UniPathway"/>
</dbReference>
<keyword evidence="9 11" id="KW-0663">Pyridoxal phosphate</keyword>
<dbReference type="InterPro" id="IPR015421">
    <property type="entry name" value="PyrdxlP-dep_Trfase_major"/>
</dbReference>
<evidence type="ECO:0000256" key="4">
    <source>
        <dbReference type="ARBA" id="ARBA00008954"/>
    </source>
</evidence>
<evidence type="ECO:0000256" key="3">
    <source>
        <dbReference type="ARBA" id="ARBA00004946"/>
    </source>
</evidence>
<dbReference type="Pfam" id="PF00202">
    <property type="entry name" value="Aminotran_3"/>
    <property type="match status" value="1"/>
</dbReference>
<dbReference type="PANTHER" id="PTHR43552">
    <property type="entry name" value="DIAMINOBUTYRATE--2-OXOGLUTARATE AMINOTRANSFERASE"/>
    <property type="match status" value="1"/>
</dbReference>
<evidence type="ECO:0000256" key="6">
    <source>
        <dbReference type="ARBA" id="ARBA00014798"/>
    </source>
</evidence>
<evidence type="ECO:0000256" key="9">
    <source>
        <dbReference type="ARBA" id="ARBA00022898"/>
    </source>
</evidence>
<keyword evidence="7 12" id="KW-0032">Aminotransferase</keyword>
<gene>
    <name evidence="13" type="primary">ectB</name>
    <name evidence="13" type="ORF">C1J00_02245</name>
</gene>
<dbReference type="PIRSF" id="PIRSF000521">
    <property type="entry name" value="Transaminase_4ab_Lys_Orn"/>
    <property type="match status" value="1"/>
</dbReference>
<dbReference type="InterPro" id="IPR005814">
    <property type="entry name" value="Aminotrans_3"/>
</dbReference>
<dbReference type="PROSITE" id="PS00600">
    <property type="entry name" value="AA_TRANSFER_CLASS_3"/>
    <property type="match status" value="1"/>
</dbReference>
<dbReference type="Gene3D" id="3.40.640.10">
    <property type="entry name" value="Type I PLP-dependent aspartate aminotransferase-like (Major domain)"/>
    <property type="match status" value="1"/>
</dbReference>
<comment type="pathway">
    <text evidence="3 12">Amine and polyamine biosynthesis; ectoine biosynthesis; L-ectoine from L-aspartate 4-semialdehyde: step 1/3.</text>
</comment>
<comment type="caution">
    <text evidence="13">The sequence shown here is derived from an EMBL/GenBank/DDBJ whole genome shotgun (WGS) entry which is preliminary data.</text>
</comment>
<dbReference type="AlphaFoldDB" id="A0A2N8TXK2"/>
<evidence type="ECO:0000313" key="14">
    <source>
        <dbReference type="Proteomes" id="UP000235943"/>
    </source>
</evidence>
<keyword evidence="14" id="KW-1185">Reference proteome</keyword>
<evidence type="ECO:0000256" key="11">
    <source>
        <dbReference type="RuleBase" id="RU003560"/>
    </source>
</evidence>
<dbReference type="NCBIfam" id="TIGR02407">
    <property type="entry name" value="ectoine_ectB"/>
    <property type="match status" value="1"/>
</dbReference>
<dbReference type="EMBL" id="POUC01000008">
    <property type="protein sequence ID" value="PNG23731.1"/>
    <property type="molecule type" value="Genomic_DNA"/>
</dbReference>
<comment type="cofactor">
    <cofactor evidence="1 12">
        <name>pyridoxal 5'-phosphate</name>
        <dbReference type="ChEBI" id="CHEBI:597326"/>
    </cofactor>
</comment>
<keyword evidence="8 12" id="KW-0808">Transferase</keyword>
<dbReference type="OrthoDB" id="9801052at2"/>
<organism evidence="13 14">
    <name type="scientific">Streptomyces cahuitamycinicus</name>
    <dbReference type="NCBI Taxonomy" id="2070367"/>
    <lineage>
        <taxon>Bacteria</taxon>
        <taxon>Bacillati</taxon>
        <taxon>Actinomycetota</taxon>
        <taxon>Actinomycetes</taxon>
        <taxon>Kitasatosporales</taxon>
        <taxon>Streptomycetaceae</taxon>
        <taxon>Streptomyces</taxon>
    </lineage>
</organism>
<dbReference type="SUPFAM" id="SSF53383">
    <property type="entry name" value="PLP-dependent transferases"/>
    <property type="match status" value="1"/>
</dbReference>
<dbReference type="GO" id="GO:0030170">
    <property type="term" value="F:pyridoxal phosphate binding"/>
    <property type="evidence" value="ECO:0007669"/>
    <property type="project" value="InterPro"/>
</dbReference>
<name>A0A2N8TXK2_9ACTN</name>
<dbReference type="GO" id="GO:0047307">
    <property type="term" value="F:diaminobutyrate-pyruvate transaminase activity"/>
    <property type="evidence" value="ECO:0007669"/>
    <property type="project" value="InterPro"/>
</dbReference>
<evidence type="ECO:0000256" key="2">
    <source>
        <dbReference type="ARBA" id="ARBA00002189"/>
    </source>
</evidence>
<dbReference type="PANTHER" id="PTHR43552:SF2">
    <property type="entry name" value="DIAMINOBUTYRATE--2-OXOGLUTARATE TRANSAMINASE"/>
    <property type="match status" value="1"/>
</dbReference>
<reference evidence="13 14" key="1">
    <citation type="submission" date="2018-01" db="EMBL/GenBank/DDBJ databases">
        <title>Draft genome sequence of Streptomyces sp. 13K301.</title>
        <authorList>
            <person name="Sahin N."/>
            <person name="Saygin H."/>
            <person name="Ay H."/>
        </authorList>
    </citation>
    <scope>NUCLEOTIDE SEQUENCE [LARGE SCALE GENOMIC DNA]</scope>
    <source>
        <strain evidence="13 14">13K301</strain>
    </source>
</reference>
<evidence type="ECO:0000313" key="13">
    <source>
        <dbReference type="EMBL" id="PNG23731.1"/>
    </source>
</evidence>
<evidence type="ECO:0000256" key="1">
    <source>
        <dbReference type="ARBA" id="ARBA00001933"/>
    </source>
</evidence>
<evidence type="ECO:0000256" key="5">
    <source>
        <dbReference type="ARBA" id="ARBA00013155"/>
    </source>
</evidence>
<dbReference type="GO" id="GO:0045303">
    <property type="term" value="F:diaminobutyrate-2-oxoglutarate transaminase activity"/>
    <property type="evidence" value="ECO:0007669"/>
    <property type="project" value="UniProtKB-EC"/>
</dbReference>
<dbReference type="Gene3D" id="3.90.1150.10">
    <property type="entry name" value="Aspartate Aminotransferase, domain 1"/>
    <property type="match status" value="1"/>
</dbReference>
<dbReference type="InterPro" id="IPR015424">
    <property type="entry name" value="PyrdxlP-dep_Trfase"/>
</dbReference>
<comment type="catalytic activity">
    <reaction evidence="10 12">
        <text>L-2,4-diaminobutanoate + 2-oxoglutarate = L-aspartate 4-semialdehyde + L-glutamate</text>
        <dbReference type="Rhea" id="RHEA:11160"/>
        <dbReference type="ChEBI" id="CHEBI:16810"/>
        <dbReference type="ChEBI" id="CHEBI:29985"/>
        <dbReference type="ChEBI" id="CHEBI:58761"/>
        <dbReference type="ChEBI" id="CHEBI:537519"/>
        <dbReference type="EC" id="2.6.1.76"/>
    </reaction>
</comment>
<comment type="similarity">
    <text evidence="4 11">Belongs to the class-III pyridoxal-phosphate-dependent aminotransferase family.</text>
</comment>
<dbReference type="Proteomes" id="UP000235943">
    <property type="component" value="Unassembled WGS sequence"/>
</dbReference>
<dbReference type="NCBIfam" id="NF006733">
    <property type="entry name" value="PRK09264.1"/>
    <property type="match status" value="1"/>
</dbReference>
<dbReference type="InterPro" id="IPR004637">
    <property type="entry name" value="Dat"/>
</dbReference>
<sequence>MTDSLASVFERRESEVCSYSRTWPVVFDRAEGSRLYGVDGVPYLDFFAGAGSLNYGHNNPVLKRALISYLEHDGVTHALDMWTAAREDLLKTLEEKILAPRGLDYKVVFPGPAGANAVEAALKLARKVTGKQGLAYFRNAFHGMTLGALSVNGNHATRSSAGISLSHTKELPYDDGLSDVADLEGLLAACPGGLAGTAAVIVETVQGEGGINVARGQWLRALAAACRRHDVLLILDDIQMGCGRLGPFFSFEDAGVEPDIVCLSKSISGYGLPMALMLIRPELDVWKPAEHNGTFRGFNLAFVTGAEAMRAYWSDDELEKSTRTKGERVADGLRQIAVSYPGAGLAARGRGLAQGLRTAGGEMAGRISAEAFERGLLVETCGPQGKVVKLLPPLSVTTGEVDQALEILDASVKSALARLA</sequence>
<evidence type="ECO:0000256" key="12">
    <source>
        <dbReference type="RuleBase" id="RU365034"/>
    </source>
</evidence>
<dbReference type="InterPro" id="IPR049704">
    <property type="entry name" value="Aminotrans_3_PPA_site"/>
</dbReference>
<comment type="function">
    <text evidence="2 12">Catalyzes reversively the conversion of L-aspartate beta-semialdehyde (ASA) to L-2,4-diaminobutyrate (DABA) by transamination with L-glutamate.</text>
</comment>
<evidence type="ECO:0000256" key="10">
    <source>
        <dbReference type="ARBA" id="ARBA00049111"/>
    </source>
</evidence>
<dbReference type="EC" id="2.6.1.76" evidence="5 12"/>
<dbReference type="CDD" id="cd00610">
    <property type="entry name" value="OAT_like"/>
    <property type="match status" value="1"/>
</dbReference>